<dbReference type="AlphaFoldDB" id="A0A6A4WEA0"/>
<dbReference type="FunFam" id="3.40.50.300:FF:000347">
    <property type="entry name" value="Heparan-sulfate 6-O-sulfotransferase"/>
    <property type="match status" value="1"/>
</dbReference>
<reference evidence="10 11" key="1">
    <citation type="submission" date="2019-07" db="EMBL/GenBank/DDBJ databases">
        <title>Draft genome assembly of a fouling barnacle, Amphibalanus amphitrite (Darwin, 1854): The first reference genome for Thecostraca.</title>
        <authorList>
            <person name="Kim W."/>
        </authorList>
    </citation>
    <scope>NUCLEOTIDE SEQUENCE [LARGE SCALE GENOMIC DNA]</scope>
    <source>
        <strain evidence="10">SNU_AA5</strain>
        <tissue evidence="10">Soma without cirri and trophi</tissue>
    </source>
</reference>
<dbReference type="PANTHER" id="PTHR12812:SF0">
    <property type="entry name" value="HEPARAN-SULFATE 6-O-SULFOTRANSFERASE"/>
    <property type="match status" value="1"/>
</dbReference>
<keyword evidence="4 9" id="KW-0812">Transmembrane</keyword>
<dbReference type="Pfam" id="PF03567">
    <property type="entry name" value="Sulfotransfer_2"/>
    <property type="match status" value="1"/>
</dbReference>
<evidence type="ECO:0000256" key="8">
    <source>
        <dbReference type="ARBA" id="ARBA00023180"/>
    </source>
</evidence>
<evidence type="ECO:0000313" key="11">
    <source>
        <dbReference type="Proteomes" id="UP000440578"/>
    </source>
</evidence>
<dbReference type="EC" id="2.8.2.-" evidence="9"/>
<dbReference type="Gene3D" id="3.40.50.300">
    <property type="entry name" value="P-loop containing nucleotide triphosphate hydrolases"/>
    <property type="match status" value="1"/>
</dbReference>
<keyword evidence="7 9" id="KW-0472">Membrane</keyword>
<keyword evidence="5 9" id="KW-0735">Signal-anchor</keyword>
<evidence type="ECO:0000256" key="4">
    <source>
        <dbReference type="ARBA" id="ARBA00022692"/>
    </source>
</evidence>
<dbReference type="PANTHER" id="PTHR12812">
    <property type="entry name" value="HEPARAN SULFATE 6-O-SULFOTRANSFERASE 3"/>
    <property type="match status" value="1"/>
</dbReference>
<sequence>MTEVGIQTDSEPLLPPPAADRAAAAAAAAEKAGRPMSRTRCLRLLLLLTAAASTLAIVYFAYLCPAGACGGGTGLGLGAGGLPGAPLADRQGRPRLPSAADSLSFDQLLSEGVRFDVSGDDVMVFLHIQKTGGTEFGRHLVHDLDLERPCVCYRRKKRCQCLRPGRDSRWLFSRYSTGWRCGLHADWTELTACVDEAMDQLERDRHKRRYFYISLLREPVQRYLSEWKHVRRGATWSTSRHWCGGRDATEAELPHCYDGEDWYGVSLNEFLRCDSNLAANRQTRMLADLHLVNCYTGTGMSADERDRVMLASAKTNLRQMAFFGLTEDQPRSQYMFEQLFGLRFQTAFAAYNRTHAESALRALRPGQLEEVRRRNALDLELYEYARQLLQERFERIRAADDHFREHMDALGTVDERGSTELEHQRR</sequence>
<evidence type="ECO:0000256" key="6">
    <source>
        <dbReference type="ARBA" id="ARBA00022989"/>
    </source>
</evidence>
<comment type="caution">
    <text evidence="10">The sequence shown here is derived from an EMBL/GenBank/DDBJ whole genome shotgun (WGS) entry which is preliminary data.</text>
</comment>
<dbReference type="GO" id="GO:0017095">
    <property type="term" value="F:heparan sulfate 6-sulfotransferase activity"/>
    <property type="evidence" value="ECO:0007669"/>
    <property type="project" value="TreeGrafter"/>
</dbReference>
<accession>A0A6A4WEA0</accession>
<organism evidence="10 11">
    <name type="scientific">Amphibalanus amphitrite</name>
    <name type="common">Striped barnacle</name>
    <name type="synonym">Balanus amphitrite</name>
    <dbReference type="NCBI Taxonomy" id="1232801"/>
    <lineage>
        <taxon>Eukaryota</taxon>
        <taxon>Metazoa</taxon>
        <taxon>Ecdysozoa</taxon>
        <taxon>Arthropoda</taxon>
        <taxon>Crustacea</taxon>
        <taxon>Multicrustacea</taxon>
        <taxon>Cirripedia</taxon>
        <taxon>Thoracica</taxon>
        <taxon>Thoracicalcarea</taxon>
        <taxon>Balanomorpha</taxon>
        <taxon>Balanoidea</taxon>
        <taxon>Balanidae</taxon>
        <taxon>Amphibalaninae</taxon>
        <taxon>Amphibalanus</taxon>
    </lineage>
</organism>
<protein>
    <recommendedName>
        <fullName evidence="9">Heparan-sulfate 6-O-sulfotransferase</fullName>
        <ecNumber evidence="9">2.8.2.-</ecNumber>
    </recommendedName>
</protein>
<comment type="similarity">
    <text evidence="2 9">Belongs to the sulfotransferase 6 family.</text>
</comment>
<evidence type="ECO:0000313" key="10">
    <source>
        <dbReference type="EMBL" id="KAF0304303.1"/>
    </source>
</evidence>
<evidence type="ECO:0000256" key="7">
    <source>
        <dbReference type="ARBA" id="ARBA00023136"/>
    </source>
</evidence>
<dbReference type="EMBL" id="VIIS01000858">
    <property type="protein sequence ID" value="KAF0304303.1"/>
    <property type="molecule type" value="Genomic_DNA"/>
</dbReference>
<dbReference type="InterPro" id="IPR005331">
    <property type="entry name" value="Sulfotransferase"/>
</dbReference>
<gene>
    <name evidence="10" type="primary">hs6st3b</name>
    <name evidence="10" type="ORF">FJT64_002784</name>
</gene>
<keyword evidence="11" id="KW-1185">Reference proteome</keyword>
<evidence type="ECO:0000256" key="3">
    <source>
        <dbReference type="ARBA" id="ARBA00022679"/>
    </source>
</evidence>
<evidence type="ECO:0000256" key="9">
    <source>
        <dbReference type="RuleBase" id="RU364122"/>
    </source>
</evidence>
<keyword evidence="3 9" id="KW-0808">Transferase</keyword>
<evidence type="ECO:0000256" key="2">
    <source>
        <dbReference type="ARBA" id="ARBA00010109"/>
    </source>
</evidence>
<keyword evidence="8" id="KW-0325">Glycoprotein</keyword>
<dbReference type="InterPro" id="IPR027417">
    <property type="entry name" value="P-loop_NTPase"/>
</dbReference>
<name>A0A6A4WEA0_AMPAM</name>
<keyword evidence="6 9" id="KW-1133">Transmembrane helix</keyword>
<dbReference type="SUPFAM" id="SSF52540">
    <property type="entry name" value="P-loop containing nucleoside triphosphate hydrolases"/>
    <property type="match status" value="1"/>
</dbReference>
<comment type="function">
    <text evidence="9">6-O-sulfation enzyme which catalyzes the transfer of sulfate from 3'-phosphoadenosine 5'-phosphosulfate (PAPS) to position 6 of the N-sulfoglucosamine residue (GlcNS) of heparan sulfate.</text>
</comment>
<feature type="transmembrane region" description="Helical" evidence="9">
    <location>
        <begin position="41"/>
        <end position="62"/>
    </location>
</feature>
<proteinExistence type="inferred from homology"/>
<dbReference type="InterPro" id="IPR010635">
    <property type="entry name" value="Heparan_SO4-6-sulfoTrfase"/>
</dbReference>
<dbReference type="OrthoDB" id="406981at2759"/>
<comment type="catalytic activity">
    <reaction evidence="9">
        <text>alpha-D-glucosaminyl-[heparan sulfate](n) + 3'-phosphoadenylyl sulfate = 6-sulfo-alpha-D-glucosaminyl-[heparan sulfate](n) + adenosine 3',5'-bisphosphate + H(+)</text>
        <dbReference type="Rhea" id="RHEA:56604"/>
        <dbReference type="Rhea" id="RHEA-COMP:9830"/>
        <dbReference type="Rhea" id="RHEA-COMP:14621"/>
        <dbReference type="ChEBI" id="CHEBI:15378"/>
        <dbReference type="ChEBI" id="CHEBI:58339"/>
        <dbReference type="ChEBI" id="CHEBI:58343"/>
        <dbReference type="ChEBI" id="CHEBI:58388"/>
        <dbReference type="ChEBI" id="CHEBI:140604"/>
    </reaction>
</comment>
<evidence type="ECO:0000256" key="5">
    <source>
        <dbReference type="ARBA" id="ARBA00022968"/>
    </source>
</evidence>
<evidence type="ECO:0000256" key="1">
    <source>
        <dbReference type="ARBA" id="ARBA00004606"/>
    </source>
</evidence>
<dbReference type="GO" id="GO:0016020">
    <property type="term" value="C:membrane"/>
    <property type="evidence" value="ECO:0007669"/>
    <property type="project" value="UniProtKB-SubCell"/>
</dbReference>
<comment type="subcellular location">
    <subcellularLocation>
        <location evidence="1 9">Membrane</location>
        <topology evidence="1 9">Single-pass type II membrane protein</topology>
    </subcellularLocation>
</comment>
<dbReference type="Proteomes" id="UP000440578">
    <property type="component" value="Unassembled WGS sequence"/>
</dbReference>